<feature type="domain" description="CBS" evidence="3">
    <location>
        <begin position="8"/>
        <end position="65"/>
    </location>
</feature>
<organism evidence="4 5">
    <name type="scientific">Ornithinimicrobium tianjinense</name>
    <dbReference type="NCBI Taxonomy" id="1195761"/>
    <lineage>
        <taxon>Bacteria</taxon>
        <taxon>Bacillati</taxon>
        <taxon>Actinomycetota</taxon>
        <taxon>Actinomycetes</taxon>
        <taxon>Micrococcales</taxon>
        <taxon>Ornithinimicrobiaceae</taxon>
        <taxon>Ornithinimicrobium</taxon>
    </lineage>
</organism>
<dbReference type="PANTHER" id="PTHR43080">
    <property type="entry name" value="CBS DOMAIN-CONTAINING PROTEIN CBSX3, MITOCHONDRIAL"/>
    <property type="match status" value="1"/>
</dbReference>
<dbReference type="InterPro" id="IPR051257">
    <property type="entry name" value="Diverse_CBS-Domain"/>
</dbReference>
<evidence type="ECO:0000313" key="4">
    <source>
        <dbReference type="EMBL" id="GGF43974.1"/>
    </source>
</evidence>
<dbReference type="Pfam" id="PF00571">
    <property type="entry name" value="CBS"/>
    <property type="match status" value="2"/>
</dbReference>
<dbReference type="EMBL" id="BMEM01000001">
    <property type="protein sequence ID" value="GGF43974.1"/>
    <property type="molecule type" value="Genomic_DNA"/>
</dbReference>
<dbReference type="PANTHER" id="PTHR43080:SF2">
    <property type="entry name" value="CBS DOMAIN-CONTAINING PROTEIN"/>
    <property type="match status" value="1"/>
</dbReference>
<keyword evidence="1 2" id="KW-0129">CBS domain</keyword>
<dbReference type="InterPro" id="IPR046342">
    <property type="entry name" value="CBS_dom_sf"/>
</dbReference>
<name>A0A917F511_9MICO</name>
<comment type="caution">
    <text evidence="4">The sequence shown here is derived from an EMBL/GenBank/DDBJ whole genome shotgun (WGS) entry which is preliminary data.</text>
</comment>
<dbReference type="CDD" id="cd04622">
    <property type="entry name" value="CBS_pair_HRP1_like"/>
    <property type="match status" value="1"/>
</dbReference>
<evidence type="ECO:0000256" key="2">
    <source>
        <dbReference type="PROSITE-ProRule" id="PRU00703"/>
    </source>
</evidence>
<dbReference type="SMART" id="SM00116">
    <property type="entry name" value="CBS"/>
    <property type="match status" value="2"/>
</dbReference>
<evidence type="ECO:0000259" key="3">
    <source>
        <dbReference type="PROSITE" id="PS51371"/>
    </source>
</evidence>
<evidence type="ECO:0000256" key="1">
    <source>
        <dbReference type="ARBA" id="ARBA00023122"/>
    </source>
</evidence>
<feature type="domain" description="CBS" evidence="3">
    <location>
        <begin position="73"/>
        <end position="129"/>
    </location>
</feature>
<dbReference type="SUPFAM" id="SSF54631">
    <property type="entry name" value="CBS-domain pair"/>
    <property type="match status" value="1"/>
</dbReference>
<dbReference type="Gene3D" id="3.10.580.10">
    <property type="entry name" value="CBS-domain"/>
    <property type="match status" value="1"/>
</dbReference>
<dbReference type="Proteomes" id="UP000605670">
    <property type="component" value="Unassembled WGS sequence"/>
</dbReference>
<dbReference type="AlphaFoldDB" id="A0A917F511"/>
<evidence type="ECO:0000313" key="5">
    <source>
        <dbReference type="Proteomes" id="UP000605670"/>
    </source>
</evidence>
<accession>A0A917F511</accession>
<sequence length="138" mass="15463">MTTARDVMSSGAECIKEDQTLLDAARMMRDLDVGSLPICGKDDKLHGMITDRDIVVHCLAEGMDPATVKAGSMAQGKLYWVDADTDMDDALAVMQEHQVKRLPVMDKHRLVGMISESDLTRRLDEHRMSHFAQEVYAR</sequence>
<protein>
    <submittedName>
        <fullName evidence="4">Hypoxic response protein 1</fullName>
    </submittedName>
</protein>
<reference evidence="4" key="1">
    <citation type="journal article" date="2014" name="Int. J. Syst. Evol. Microbiol.">
        <title>Complete genome sequence of Corynebacterium casei LMG S-19264T (=DSM 44701T), isolated from a smear-ripened cheese.</title>
        <authorList>
            <consortium name="US DOE Joint Genome Institute (JGI-PGF)"/>
            <person name="Walter F."/>
            <person name="Albersmeier A."/>
            <person name="Kalinowski J."/>
            <person name="Ruckert C."/>
        </authorList>
    </citation>
    <scope>NUCLEOTIDE SEQUENCE</scope>
    <source>
        <strain evidence="4">CGMCC 1.12160</strain>
    </source>
</reference>
<dbReference type="InterPro" id="IPR000644">
    <property type="entry name" value="CBS_dom"/>
</dbReference>
<reference evidence="4" key="2">
    <citation type="submission" date="2020-09" db="EMBL/GenBank/DDBJ databases">
        <authorList>
            <person name="Sun Q."/>
            <person name="Zhou Y."/>
        </authorList>
    </citation>
    <scope>NUCLEOTIDE SEQUENCE</scope>
    <source>
        <strain evidence="4">CGMCC 1.12160</strain>
    </source>
</reference>
<gene>
    <name evidence="4" type="primary">hrp1</name>
    <name evidence="4" type="ORF">GCM10011366_09670</name>
</gene>
<dbReference type="PROSITE" id="PS51371">
    <property type="entry name" value="CBS"/>
    <property type="match status" value="2"/>
</dbReference>
<keyword evidence="5" id="KW-1185">Reference proteome</keyword>
<proteinExistence type="predicted"/>
<dbReference type="RefSeq" id="WP_188428426.1">
    <property type="nucleotide sequence ID" value="NZ_BAABKH010000005.1"/>
</dbReference>